<protein>
    <submittedName>
        <fullName evidence="1">Uncharacterized protein</fullName>
    </submittedName>
</protein>
<proteinExistence type="predicted"/>
<accession>A0AAN9T0U7</accession>
<reference evidence="1 2" key="1">
    <citation type="submission" date="2024-01" db="EMBL/GenBank/DDBJ databases">
        <title>The genomes of 5 underutilized Papilionoideae crops provide insights into root nodulation and disease resistanc.</title>
        <authorList>
            <person name="Jiang F."/>
        </authorList>
    </citation>
    <scope>NUCLEOTIDE SEQUENCE [LARGE SCALE GENOMIC DNA]</scope>
    <source>
        <strain evidence="1">DUOXIRENSHENG_FW03</strain>
        <tissue evidence="1">Leaves</tissue>
    </source>
</reference>
<comment type="caution">
    <text evidence="1">The sequence shown here is derived from an EMBL/GenBank/DDBJ whole genome shotgun (WGS) entry which is preliminary data.</text>
</comment>
<sequence length="74" mass="8077">MLMSQVLIICSASTAEQNLKTYWKFFIQTMQSAIVKRPLSTVGQVALDAITTITITITITKVINAILSFLAISA</sequence>
<dbReference type="EMBL" id="JAYMYS010000001">
    <property type="protein sequence ID" value="KAK7410188.1"/>
    <property type="molecule type" value="Genomic_DNA"/>
</dbReference>
<evidence type="ECO:0000313" key="2">
    <source>
        <dbReference type="Proteomes" id="UP001386955"/>
    </source>
</evidence>
<keyword evidence="2" id="KW-1185">Reference proteome</keyword>
<organism evidence="1 2">
    <name type="scientific">Psophocarpus tetragonolobus</name>
    <name type="common">Winged bean</name>
    <name type="synonym">Dolichos tetragonolobus</name>
    <dbReference type="NCBI Taxonomy" id="3891"/>
    <lineage>
        <taxon>Eukaryota</taxon>
        <taxon>Viridiplantae</taxon>
        <taxon>Streptophyta</taxon>
        <taxon>Embryophyta</taxon>
        <taxon>Tracheophyta</taxon>
        <taxon>Spermatophyta</taxon>
        <taxon>Magnoliopsida</taxon>
        <taxon>eudicotyledons</taxon>
        <taxon>Gunneridae</taxon>
        <taxon>Pentapetalae</taxon>
        <taxon>rosids</taxon>
        <taxon>fabids</taxon>
        <taxon>Fabales</taxon>
        <taxon>Fabaceae</taxon>
        <taxon>Papilionoideae</taxon>
        <taxon>50 kb inversion clade</taxon>
        <taxon>NPAAA clade</taxon>
        <taxon>indigoferoid/millettioid clade</taxon>
        <taxon>Phaseoleae</taxon>
        <taxon>Psophocarpus</taxon>
    </lineage>
</organism>
<evidence type="ECO:0000313" key="1">
    <source>
        <dbReference type="EMBL" id="KAK7410188.1"/>
    </source>
</evidence>
<dbReference type="AlphaFoldDB" id="A0AAN9T0U7"/>
<gene>
    <name evidence="1" type="ORF">VNO78_00780</name>
</gene>
<dbReference type="Proteomes" id="UP001386955">
    <property type="component" value="Unassembled WGS sequence"/>
</dbReference>
<name>A0AAN9T0U7_PSOTE</name>